<keyword evidence="1" id="KW-1133">Transmembrane helix</keyword>
<sequence>MSGSEIFVISLFDMSMMAVFIHGMLTEYKTSGKRKILYIVGGSVTIALNSVLAINQPVSHIGATIIFFAAFMLYVSKFEDLNRIYKTILFLFISVVLFVVQAIVMLLLSLIFKNFAMSFEYGLFAQTLGLLLVYLMSKYMSFSKIFVYLYRKNIVFSVVVFNLYVIQYGLSMSLFSAPQDFLEMGTEVFLLYVMALITNMFLVKEGIAETALHEKVQFYDTYIPIIKNVMREVRKKQHDYNSQVNVMKTLRDSLKGDKKEVVESYVKEIENENIWVELLNLNNDVLIALLYSKYISAKEKGVDLKFKIRNNYFESVYSDYKIVEMYGILIDNAIEAVEGKADDKKVNIEMEFDGKNNKLKVENPSEFVSLKEFHKFFEPGYSRKKGKNRGLGLDKLKEILKEKNGTISYMYDNTFNSVVFELQHS</sequence>
<dbReference type="STRING" id="1121476.SAMN02745751_01734"/>
<evidence type="ECO:0000259" key="2">
    <source>
        <dbReference type="Pfam" id="PF14501"/>
    </source>
</evidence>
<proteinExistence type="predicted"/>
<feature type="transmembrane region" description="Helical" evidence="1">
    <location>
        <begin position="154"/>
        <end position="177"/>
    </location>
</feature>
<dbReference type="Gene3D" id="3.30.565.10">
    <property type="entry name" value="Histidine kinase-like ATPase, C-terminal domain"/>
    <property type="match status" value="1"/>
</dbReference>
<dbReference type="RefSeq" id="WP_073049187.1">
    <property type="nucleotide sequence ID" value="NZ_FQZL01000010.1"/>
</dbReference>
<keyword evidence="1" id="KW-0812">Transmembrane</keyword>
<keyword evidence="4" id="KW-1185">Reference proteome</keyword>
<feature type="transmembrane region" description="Helical" evidence="1">
    <location>
        <begin position="60"/>
        <end position="76"/>
    </location>
</feature>
<name>A0A1M6GFI8_9FIRM</name>
<feature type="transmembrane region" description="Helical" evidence="1">
    <location>
        <begin position="123"/>
        <end position="142"/>
    </location>
</feature>
<dbReference type="SUPFAM" id="SSF55874">
    <property type="entry name" value="ATPase domain of HSP90 chaperone/DNA topoisomerase II/histidine kinase"/>
    <property type="match status" value="1"/>
</dbReference>
<gene>
    <name evidence="3" type="ORF">SAMN02745751_01734</name>
</gene>
<keyword evidence="1" id="KW-0472">Membrane</keyword>
<dbReference type="OrthoDB" id="1634477at2"/>
<organism evidence="3 4">
    <name type="scientific">Dethiosulfatibacter aminovorans DSM 17477</name>
    <dbReference type="NCBI Taxonomy" id="1121476"/>
    <lineage>
        <taxon>Bacteria</taxon>
        <taxon>Bacillati</taxon>
        <taxon>Bacillota</taxon>
        <taxon>Tissierellia</taxon>
        <taxon>Dethiosulfatibacter</taxon>
    </lineage>
</organism>
<dbReference type="GO" id="GO:0042802">
    <property type="term" value="F:identical protein binding"/>
    <property type="evidence" value="ECO:0007669"/>
    <property type="project" value="TreeGrafter"/>
</dbReference>
<dbReference type="EMBL" id="FQZL01000010">
    <property type="protein sequence ID" value="SHJ08734.1"/>
    <property type="molecule type" value="Genomic_DNA"/>
</dbReference>
<dbReference type="PANTHER" id="PTHR40448:SF1">
    <property type="entry name" value="TWO-COMPONENT SENSOR HISTIDINE KINASE"/>
    <property type="match status" value="1"/>
</dbReference>
<reference evidence="3 4" key="1">
    <citation type="submission" date="2016-11" db="EMBL/GenBank/DDBJ databases">
        <authorList>
            <person name="Jaros S."/>
            <person name="Januszkiewicz K."/>
            <person name="Wedrychowicz H."/>
        </authorList>
    </citation>
    <scope>NUCLEOTIDE SEQUENCE [LARGE SCALE GENOMIC DNA]</scope>
    <source>
        <strain evidence="3 4">DSM 17477</strain>
    </source>
</reference>
<dbReference type="InterPro" id="IPR036890">
    <property type="entry name" value="HATPase_C_sf"/>
</dbReference>
<evidence type="ECO:0000313" key="3">
    <source>
        <dbReference type="EMBL" id="SHJ08734.1"/>
    </source>
</evidence>
<feature type="transmembrane region" description="Helical" evidence="1">
    <location>
        <begin position="6"/>
        <end position="24"/>
    </location>
</feature>
<dbReference type="Pfam" id="PF14501">
    <property type="entry name" value="HATPase_c_5"/>
    <property type="match status" value="1"/>
</dbReference>
<feature type="transmembrane region" description="Helical" evidence="1">
    <location>
        <begin position="36"/>
        <end position="54"/>
    </location>
</feature>
<dbReference type="Proteomes" id="UP000184052">
    <property type="component" value="Unassembled WGS sequence"/>
</dbReference>
<dbReference type="AlphaFoldDB" id="A0A1M6GFI8"/>
<feature type="domain" description="Sensor histidine kinase NatK-like C-terminal" evidence="2">
    <location>
        <begin position="322"/>
        <end position="415"/>
    </location>
</feature>
<protein>
    <submittedName>
        <fullName evidence="3">GHKL domain-containing protein</fullName>
    </submittedName>
</protein>
<feature type="transmembrane region" description="Helical" evidence="1">
    <location>
        <begin position="189"/>
        <end position="207"/>
    </location>
</feature>
<accession>A0A1M6GFI8</accession>
<evidence type="ECO:0000256" key="1">
    <source>
        <dbReference type="SAM" id="Phobius"/>
    </source>
</evidence>
<dbReference type="PANTHER" id="PTHR40448">
    <property type="entry name" value="TWO-COMPONENT SENSOR HISTIDINE KINASE"/>
    <property type="match status" value="1"/>
</dbReference>
<evidence type="ECO:0000313" key="4">
    <source>
        <dbReference type="Proteomes" id="UP000184052"/>
    </source>
</evidence>
<feature type="transmembrane region" description="Helical" evidence="1">
    <location>
        <begin position="88"/>
        <end position="111"/>
    </location>
</feature>
<dbReference type="InterPro" id="IPR032834">
    <property type="entry name" value="NatK-like_C"/>
</dbReference>